<organism evidence="3 4">
    <name type="scientific">Metabacillus endolithicus</name>
    <dbReference type="NCBI Taxonomy" id="1535204"/>
    <lineage>
        <taxon>Bacteria</taxon>
        <taxon>Bacillati</taxon>
        <taxon>Bacillota</taxon>
        <taxon>Bacilli</taxon>
        <taxon>Bacillales</taxon>
        <taxon>Bacillaceae</taxon>
        <taxon>Metabacillus</taxon>
    </lineage>
</organism>
<evidence type="ECO:0000256" key="1">
    <source>
        <dbReference type="ARBA" id="ARBA00022723"/>
    </source>
</evidence>
<evidence type="ECO:0000259" key="2">
    <source>
        <dbReference type="PROSITE" id="PS51819"/>
    </source>
</evidence>
<evidence type="ECO:0000313" key="3">
    <source>
        <dbReference type="EMBL" id="MFD2216822.1"/>
    </source>
</evidence>
<name>A0ABW5C3S4_9BACI</name>
<dbReference type="SUPFAM" id="SSF54593">
    <property type="entry name" value="Glyoxalase/Bleomycin resistance protein/Dihydroxybiphenyl dioxygenase"/>
    <property type="match status" value="1"/>
</dbReference>
<keyword evidence="1" id="KW-0479">Metal-binding</keyword>
<dbReference type="InterPro" id="IPR037523">
    <property type="entry name" value="VOC_core"/>
</dbReference>
<dbReference type="EMBL" id="JBHUIK010000009">
    <property type="protein sequence ID" value="MFD2216822.1"/>
    <property type="molecule type" value="Genomic_DNA"/>
</dbReference>
<keyword evidence="4" id="KW-1185">Reference proteome</keyword>
<dbReference type="Gene3D" id="3.10.180.10">
    <property type="entry name" value="2,3-Dihydroxybiphenyl 1,2-Dioxygenase, domain 1"/>
    <property type="match status" value="1"/>
</dbReference>
<dbReference type="Pfam" id="PF13669">
    <property type="entry name" value="Glyoxalase_4"/>
    <property type="match status" value="1"/>
</dbReference>
<protein>
    <submittedName>
        <fullName evidence="3">VOC family protein</fullName>
    </submittedName>
</protein>
<comment type="caution">
    <text evidence="3">The sequence shown here is derived from an EMBL/GenBank/DDBJ whole genome shotgun (WGS) entry which is preliminary data.</text>
</comment>
<dbReference type="InterPro" id="IPR051785">
    <property type="entry name" value="MMCE/EMCE_epimerase"/>
</dbReference>
<dbReference type="PROSITE" id="PS51819">
    <property type="entry name" value="VOC"/>
    <property type="match status" value="1"/>
</dbReference>
<sequence>MNNIDNSNLMKIGLVVDDIHAAAKNFSQLFGVEMPEIMLPPEEYTPDPTGETYTIFRGEHVPARVKLANLQMGPVTVELLEPLDEASPYTEFKQKHGQGVQFITFTVNGFEEHINFVEDKGVPLVHKGEYGVGRYCFFDSVPQLGVMLGLQELGRKPVKN</sequence>
<proteinExistence type="predicted"/>
<feature type="domain" description="VOC" evidence="2">
    <location>
        <begin position="8"/>
        <end position="153"/>
    </location>
</feature>
<reference evidence="4" key="1">
    <citation type="journal article" date="2019" name="Int. J. Syst. Evol. Microbiol.">
        <title>The Global Catalogue of Microorganisms (GCM) 10K type strain sequencing project: providing services to taxonomists for standard genome sequencing and annotation.</title>
        <authorList>
            <consortium name="The Broad Institute Genomics Platform"/>
            <consortium name="The Broad Institute Genome Sequencing Center for Infectious Disease"/>
            <person name="Wu L."/>
            <person name="Ma J."/>
        </authorList>
    </citation>
    <scope>NUCLEOTIDE SEQUENCE [LARGE SCALE GENOMIC DNA]</scope>
    <source>
        <strain evidence="4">CGMCC 1.15474</strain>
    </source>
</reference>
<dbReference type="PANTHER" id="PTHR43048:SF3">
    <property type="entry name" value="METHYLMALONYL-COA EPIMERASE, MITOCHONDRIAL"/>
    <property type="match status" value="1"/>
</dbReference>
<accession>A0ABW5C3S4</accession>
<dbReference type="PANTHER" id="PTHR43048">
    <property type="entry name" value="METHYLMALONYL-COA EPIMERASE"/>
    <property type="match status" value="1"/>
</dbReference>
<evidence type="ECO:0000313" key="4">
    <source>
        <dbReference type="Proteomes" id="UP001597318"/>
    </source>
</evidence>
<dbReference type="Proteomes" id="UP001597318">
    <property type="component" value="Unassembled WGS sequence"/>
</dbReference>
<dbReference type="RefSeq" id="WP_379053590.1">
    <property type="nucleotide sequence ID" value="NZ_JBHUIK010000009.1"/>
</dbReference>
<dbReference type="InterPro" id="IPR029068">
    <property type="entry name" value="Glyas_Bleomycin-R_OHBP_Dase"/>
</dbReference>
<gene>
    <name evidence="3" type="ORF">ACFSKK_24440</name>
</gene>